<feature type="region of interest" description="Disordered" evidence="4">
    <location>
        <begin position="525"/>
        <end position="562"/>
    </location>
</feature>
<organism evidence="5 6">
    <name type="scientific">Trichomonascus ciferrii</name>
    <dbReference type="NCBI Taxonomy" id="44093"/>
    <lineage>
        <taxon>Eukaryota</taxon>
        <taxon>Fungi</taxon>
        <taxon>Dikarya</taxon>
        <taxon>Ascomycota</taxon>
        <taxon>Saccharomycotina</taxon>
        <taxon>Dipodascomycetes</taxon>
        <taxon>Dipodascales</taxon>
        <taxon>Trichomonascaceae</taxon>
        <taxon>Trichomonascus</taxon>
        <taxon>Trichomonascus ciferrii complex</taxon>
    </lineage>
</organism>
<dbReference type="EMBL" id="SWFS01000123">
    <property type="protein sequence ID" value="KAA8916092.1"/>
    <property type="molecule type" value="Genomic_DNA"/>
</dbReference>
<dbReference type="PRINTS" id="PR00894">
    <property type="entry name" value="YEASTMRS6P"/>
</dbReference>
<dbReference type="InterPro" id="IPR018203">
    <property type="entry name" value="GDP_dissociation_inhibitor"/>
</dbReference>
<dbReference type="GO" id="GO:0005968">
    <property type="term" value="C:Rab-protein geranylgeranyltransferase complex"/>
    <property type="evidence" value="ECO:0007669"/>
    <property type="project" value="TreeGrafter"/>
</dbReference>
<dbReference type="Gene3D" id="1.10.405.10">
    <property type="entry name" value="Guanine Nucleotide Dissociation Inhibitor, domain 1"/>
    <property type="match status" value="1"/>
</dbReference>
<dbReference type="PIRSF" id="PIRSF037514">
    <property type="entry name" value="Rab_ger_ger_transf_A_fun"/>
    <property type="match status" value="1"/>
</dbReference>
<dbReference type="OrthoDB" id="1923006at2759"/>
<evidence type="ECO:0000256" key="1">
    <source>
        <dbReference type="ARBA" id="ARBA00005593"/>
    </source>
</evidence>
<protein>
    <recommendedName>
        <fullName evidence="3">Rab proteins geranylgeranyltransferase</fullName>
    </recommendedName>
</protein>
<dbReference type="PANTHER" id="PTHR11787:SF4">
    <property type="entry name" value="CHM, RAB ESCORT PROTEIN 1"/>
    <property type="match status" value="1"/>
</dbReference>
<comment type="function">
    <text evidence="2">Substrate-binding subunit (component A) of the Rab geranylgeranyltransferase (GGTase) complex. Binds unprenylated Rab proteins and presents the substrate peptide to the catalytic component B. The component A is thought to be regenerated by transferring its prenylated Rab back to the donor membrane.</text>
</comment>
<dbReference type="InterPro" id="IPR017230">
    <property type="entry name" value="Mrs6"/>
</dbReference>
<dbReference type="GO" id="GO:0016192">
    <property type="term" value="P:vesicle-mediated transport"/>
    <property type="evidence" value="ECO:0007669"/>
    <property type="project" value="TreeGrafter"/>
</dbReference>
<dbReference type="GO" id="GO:0005829">
    <property type="term" value="C:cytosol"/>
    <property type="evidence" value="ECO:0007669"/>
    <property type="project" value="TreeGrafter"/>
</dbReference>
<dbReference type="Pfam" id="PF00996">
    <property type="entry name" value="GDI"/>
    <property type="match status" value="1"/>
</dbReference>
<dbReference type="SUPFAM" id="SSF51905">
    <property type="entry name" value="FAD/NAD(P)-binding domain"/>
    <property type="match status" value="1"/>
</dbReference>
<dbReference type="VEuPathDB" id="FungiDB:TRICI_001743"/>
<dbReference type="SUPFAM" id="SSF54373">
    <property type="entry name" value="FAD-linked reductases, C-terminal domain"/>
    <property type="match status" value="1"/>
</dbReference>
<feature type="compositionally biased region" description="Basic and acidic residues" evidence="4">
    <location>
        <begin position="544"/>
        <end position="555"/>
    </location>
</feature>
<accession>A0A642V7M7</accession>
<name>A0A642V7M7_9ASCO</name>
<evidence type="ECO:0000256" key="3">
    <source>
        <dbReference type="PIRNR" id="PIRNR037514"/>
    </source>
</evidence>
<proteinExistence type="inferred from homology"/>
<evidence type="ECO:0000256" key="4">
    <source>
        <dbReference type="SAM" id="MobiDB-lite"/>
    </source>
</evidence>
<gene>
    <name evidence="5" type="ORF">TRICI_001743</name>
</gene>
<comment type="caution">
    <text evidence="5">The sequence shown here is derived from an EMBL/GenBank/DDBJ whole genome shotgun (WGS) entry which is preliminary data.</text>
</comment>
<dbReference type="GO" id="GO:0005634">
    <property type="term" value="C:nucleus"/>
    <property type="evidence" value="ECO:0007669"/>
    <property type="project" value="TreeGrafter"/>
</dbReference>
<dbReference type="GO" id="GO:0005092">
    <property type="term" value="F:GDP-dissociation inhibitor activity"/>
    <property type="evidence" value="ECO:0007669"/>
    <property type="project" value="UniProtKB-UniRule"/>
</dbReference>
<comment type="similarity">
    <text evidence="1 3">Belongs to the Rab GDI family.</text>
</comment>
<feature type="compositionally biased region" description="Acidic residues" evidence="4">
    <location>
        <begin position="525"/>
        <end position="543"/>
    </location>
</feature>
<dbReference type="FunFam" id="1.10.405.10:FF:000003">
    <property type="entry name" value="Rab proteins geranylgeranyltransferase component A"/>
    <property type="match status" value="1"/>
</dbReference>
<dbReference type="Gene3D" id="3.50.50.60">
    <property type="entry name" value="FAD/NAD(P)-binding domain"/>
    <property type="match status" value="1"/>
</dbReference>
<dbReference type="AlphaFoldDB" id="A0A642V7M7"/>
<evidence type="ECO:0000313" key="6">
    <source>
        <dbReference type="Proteomes" id="UP000761534"/>
    </source>
</evidence>
<reference evidence="5" key="1">
    <citation type="journal article" date="2019" name="G3 (Bethesda)">
        <title>Genome Assemblies of Two Rare Opportunistic Yeast Pathogens: Diutina rugosa (syn. Candida rugosa) and Trichomonascus ciferrii (syn. Candida ciferrii).</title>
        <authorList>
            <person name="Mixao V."/>
            <person name="Saus E."/>
            <person name="Hansen A.P."/>
            <person name="Lass-Florl C."/>
            <person name="Gabaldon T."/>
        </authorList>
    </citation>
    <scope>NUCLEOTIDE SEQUENCE</scope>
    <source>
        <strain evidence="5">CBS 4856</strain>
    </source>
</reference>
<sequence>MSSYSASAANRRGSIVPPLSGVDGPVQAVPDKCDVLICGTGLAESILSAALAWQGSNVIHVDGNSYYGDSNAVLNIDQLRRWVDRVNSSSERTFSKALFYMPRPLDSKKYLIDLSPKLMFAQSDLLELLIKCRVSNYLEFKALSSFHTYENDNFEKVAGSKEDIFTDQTLSLATKRLLMKFMKFVLVWESHPDVWQPYKEKPAEQFLHEAFSLPAAQATELIYSVGLAPSHNTHTPQVLSRIKRYLTSLDVYGTFPTLYSMYGSAGEISQGFCRSAAVGGATYKLSAQIASFDDATGIATFTDGSRAEVSEKVVLSPTNNPYQTPASVDENHQQVTRMVAVVEKDCKEWFVEGEAAAVVVFPPGTLSTNNTKAVQAIIMGSGAGQCPVGQAVWYLSTTEAGSKGRTEVEEALQKLEQTILRESTEDFEIDGVTESDVAYRSDGMPVLSSVKLGQSMQNFVPKEKLQYLLKLCYTQMVATPEVRSHDQNSKIIYSHRPSAEISYDGTVSLARKLYETIVGSDDDFFDIDFEDNEDQPTNSDDDDERMKDDGHHVGDIGDDMEL</sequence>
<keyword evidence="6" id="KW-1185">Reference proteome</keyword>
<dbReference type="InterPro" id="IPR036188">
    <property type="entry name" value="FAD/NAD-bd_sf"/>
</dbReference>
<evidence type="ECO:0000256" key="2">
    <source>
        <dbReference type="ARBA" id="ARBA00060123"/>
    </source>
</evidence>
<dbReference type="GO" id="GO:0007264">
    <property type="term" value="P:small GTPase-mediated signal transduction"/>
    <property type="evidence" value="ECO:0007669"/>
    <property type="project" value="UniProtKB-UniRule"/>
</dbReference>
<dbReference type="PANTHER" id="PTHR11787">
    <property type="entry name" value="RAB GDP-DISSOCIATION INHIBITOR"/>
    <property type="match status" value="1"/>
</dbReference>
<dbReference type="Proteomes" id="UP000761534">
    <property type="component" value="Unassembled WGS sequence"/>
</dbReference>
<dbReference type="Gene3D" id="3.30.519.10">
    <property type="entry name" value="Guanine Nucleotide Dissociation Inhibitor, domain 2"/>
    <property type="match status" value="2"/>
</dbReference>
<evidence type="ECO:0000313" key="5">
    <source>
        <dbReference type="EMBL" id="KAA8916092.1"/>
    </source>
</evidence>
<dbReference type="PRINTS" id="PR00891">
    <property type="entry name" value="RABGDIREP"/>
</dbReference>